<protein>
    <submittedName>
        <fullName evidence="1">Unannotated protein</fullName>
    </submittedName>
</protein>
<accession>A0A6J6YXU5</accession>
<dbReference type="EMBL" id="CAFAAW010000109">
    <property type="protein sequence ID" value="CAB4814390.1"/>
    <property type="molecule type" value="Genomic_DNA"/>
</dbReference>
<dbReference type="EMBL" id="CAFBSA010000071">
    <property type="protein sequence ID" value="CAB5148402.1"/>
    <property type="molecule type" value="Genomic_DNA"/>
</dbReference>
<reference evidence="1" key="1">
    <citation type="submission" date="2020-05" db="EMBL/GenBank/DDBJ databases">
        <authorList>
            <person name="Chiriac C."/>
            <person name="Salcher M."/>
            <person name="Ghai R."/>
            <person name="Kavagutti S V."/>
        </authorList>
    </citation>
    <scope>NUCLEOTIDE SEQUENCE</scope>
</reference>
<evidence type="ECO:0000313" key="1">
    <source>
        <dbReference type="EMBL" id="CAB4814390.1"/>
    </source>
</evidence>
<sequence>MPILRRTSSGFISTSVMSFPSNLITPSSIGSNRFMQRSNVDLPEPDAPINTVAVCSGTFIEISSSTTSVSNDLRNLEISRTDWLMPVPAHFVAQSIYEVCDL</sequence>
<evidence type="ECO:0000313" key="2">
    <source>
        <dbReference type="EMBL" id="CAB5148402.1"/>
    </source>
</evidence>
<organism evidence="1">
    <name type="scientific">freshwater metagenome</name>
    <dbReference type="NCBI Taxonomy" id="449393"/>
    <lineage>
        <taxon>unclassified sequences</taxon>
        <taxon>metagenomes</taxon>
        <taxon>ecological metagenomes</taxon>
    </lineage>
</organism>
<gene>
    <name evidence="1" type="ORF">UFOPK3120_00805</name>
    <name evidence="2" type="ORF">UFOPK4442_00486</name>
</gene>
<proteinExistence type="predicted"/>
<name>A0A6J6YXU5_9ZZZZ</name>
<dbReference type="AlphaFoldDB" id="A0A6J6YXU5"/>